<evidence type="ECO:0000256" key="13">
    <source>
        <dbReference type="ARBA" id="ARBA00022723"/>
    </source>
</evidence>
<keyword evidence="11 19" id="KW-0808">Transferase</keyword>
<keyword evidence="8 19" id="KW-0489">Methyltransferase</keyword>
<dbReference type="GO" id="GO:0032259">
    <property type="term" value="P:methylation"/>
    <property type="evidence" value="ECO:0007669"/>
    <property type="project" value="UniProtKB-KW"/>
</dbReference>
<evidence type="ECO:0000256" key="1">
    <source>
        <dbReference type="ARBA" id="ARBA00001700"/>
    </source>
</evidence>
<comment type="cofactor">
    <cofactor evidence="3">
        <name>methylcob(III)alamin</name>
        <dbReference type="ChEBI" id="CHEBI:28115"/>
    </cofactor>
</comment>
<proteinExistence type="inferred from homology"/>
<dbReference type="GO" id="GO:0046872">
    <property type="term" value="F:metal ion binding"/>
    <property type="evidence" value="ECO:0007669"/>
    <property type="project" value="UniProtKB-KW"/>
</dbReference>
<evidence type="ECO:0000256" key="10">
    <source>
        <dbReference type="ARBA" id="ARBA00022628"/>
    </source>
</evidence>
<evidence type="ECO:0000256" key="15">
    <source>
        <dbReference type="ARBA" id="ARBA00023167"/>
    </source>
</evidence>
<dbReference type="PANTHER" id="PTHR45833">
    <property type="entry name" value="METHIONINE SYNTHASE"/>
    <property type="match status" value="1"/>
</dbReference>
<reference evidence="21 22" key="1">
    <citation type="journal article" date="2011" name="J. Bacteriol.">
        <title>Genome sequence of the ethanol-producing Zymomonas mobilis subsp. mobilis lectotype strain ATCC 10988.</title>
        <authorList>
            <person name="Pappas K.M."/>
            <person name="Kouvelis V.N."/>
            <person name="Saunders E."/>
            <person name="Brettin T.S."/>
            <person name="Bruce D."/>
            <person name="Detter C."/>
            <person name="Balakireva M."/>
            <person name="Han C.S."/>
            <person name="Savvakis G."/>
            <person name="Kyrpides N.C."/>
            <person name="Typas M.A."/>
        </authorList>
    </citation>
    <scope>NUCLEOTIDE SEQUENCE [LARGE SCALE GENOMIC DNA]</scope>
    <source>
        <strain evidence="22">ATCC 10988 / DSM 424 / CCUG 17860 / LMG 404 / NCIMB 8938 / NRRL B-806 / ZM1</strain>
    </source>
</reference>
<feature type="binding site" evidence="19">
    <location>
        <position position="246"/>
    </location>
    <ligand>
        <name>Zn(2+)</name>
        <dbReference type="ChEBI" id="CHEBI:29105"/>
    </ligand>
</feature>
<comment type="catalytic activity">
    <reaction evidence="1">
        <text>(6S)-5-methyl-5,6,7,8-tetrahydrofolate + L-homocysteine = (6S)-5,6,7,8-tetrahydrofolate + L-methionine</text>
        <dbReference type="Rhea" id="RHEA:11172"/>
        <dbReference type="ChEBI" id="CHEBI:18608"/>
        <dbReference type="ChEBI" id="CHEBI:57453"/>
        <dbReference type="ChEBI" id="CHEBI:57844"/>
        <dbReference type="ChEBI" id="CHEBI:58199"/>
        <dbReference type="EC" id="2.1.1.13"/>
    </reaction>
</comment>
<dbReference type="InterPro" id="IPR050554">
    <property type="entry name" value="Met_Synthase/Corrinoid"/>
</dbReference>
<evidence type="ECO:0000256" key="5">
    <source>
        <dbReference type="ARBA" id="ARBA00010398"/>
    </source>
</evidence>
<feature type="binding site" evidence="19">
    <location>
        <position position="310"/>
    </location>
    <ligand>
        <name>Zn(2+)</name>
        <dbReference type="ChEBI" id="CHEBI:29105"/>
    </ligand>
</feature>
<name>A0A0H3G371_ZYMMA</name>
<dbReference type="PANTHER" id="PTHR45833:SF1">
    <property type="entry name" value="METHIONINE SYNTHASE"/>
    <property type="match status" value="1"/>
</dbReference>
<keyword evidence="9" id="KW-0028">Amino-acid biosynthesis</keyword>
<dbReference type="InterPro" id="IPR003726">
    <property type="entry name" value="HCY_dom"/>
</dbReference>
<evidence type="ECO:0000256" key="8">
    <source>
        <dbReference type="ARBA" id="ARBA00022603"/>
    </source>
</evidence>
<dbReference type="GO" id="GO:0005829">
    <property type="term" value="C:cytosol"/>
    <property type="evidence" value="ECO:0007669"/>
    <property type="project" value="TreeGrafter"/>
</dbReference>
<evidence type="ECO:0000256" key="2">
    <source>
        <dbReference type="ARBA" id="ARBA00001947"/>
    </source>
</evidence>
<dbReference type="FunFam" id="3.20.20.330:FF:000001">
    <property type="entry name" value="Methionine synthase"/>
    <property type="match status" value="1"/>
</dbReference>
<evidence type="ECO:0000259" key="20">
    <source>
        <dbReference type="PROSITE" id="PS50970"/>
    </source>
</evidence>
<dbReference type="SUPFAM" id="SSF82282">
    <property type="entry name" value="Homocysteine S-methyltransferase"/>
    <property type="match status" value="1"/>
</dbReference>
<evidence type="ECO:0000256" key="9">
    <source>
        <dbReference type="ARBA" id="ARBA00022605"/>
    </source>
</evidence>
<keyword evidence="13 19" id="KW-0479">Metal-binding</keyword>
<gene>
    <name evidence="21" type="ordered locus">Zmob_1398</name>
</gene>
<evidence type="ECO:0000256" key="7">
    <source>
        <dbReference type="ARBA" id="ARBA00013998"/>
    </source>
</evidence>
<keyword evidence="16" id="KW-0170">Cobalt</keyword>
<dbReference type="GO" id="GO:0031419">
    <property type="term" value="F:cobalamin binding"/>
    <property type="evidence" value="ECO:0007669"/>
    <property type="project" value="UniProtKB-KW"/>
</dbReference>
<dbReference type="RefSeq" id="WP_014501043.1">
    <property type="nucleotide sequence ID" value="NC_017262.1"/>
</dbReference>
<dbReference type="PROSITE" id="PS50970">
    <property type="entry name" value="HCY"/>
    <property type="match status" value="1"/>
</dbReference>
<evidence type="ECO:0000256" key="18">
    <source>
        <dbReference type="ARBA" id="ARBA00031040"/>
    </source>
</evidence>
<evidence type="ECO:0000256" key="17">
    <source>
        <dbReference type="ARBA" id="ARBA00025552"/>
    </source>
</evidence>
<dbReference type="AlphaFoldDB" id="A0A0H3G371"/>
<evidence type="ECO:0000256" key="19">
    <source>
        <dbReference type="PROSITE-ProRule" id="PRU00333"/>
    </source>
</evidence>
<accession>A0A0H3G371</accession>
<sequence length="351" mass="38189">MKKSIAAERLREEASKRILLTDGAFGTMIQRYNLDEAAYRGKYDLGHDQKGNNDLLVLTRPDVIDAITRAYLDAGSDMVSTNSFNANKISQSDYNAESLVTDMNRQAAAIARKAADEYQAKDGRPRFVAGAVGPTNKTLSLSPDVNDPGYRAIDFDHLKEVYAHQVSGLIEGGADFILIETIFDTLNAKAGIMAVLEESQRLQREIPMMISMTITDMSGRNLSGHSIEAFWYAVRHAKPLTIGLNCSFGADKLRSHVKTLSALADTLLMAYPNAGLPNDLGQYDEMPETTGHFIEEWAQSGMVNIVGGCCGSTPEHIAAMAKAVKGYPPRKSAKMAPAMRLAGLDPMIVPA</sequence>
<evidence type="ECO:0000313" key="22">
    <source>
        <dbReference type="Proteomes" id="UP000001494"/>
    </source>
</evidence>
<dbReference type="HOGENOM" id="CLU_004914_3_0_5"/>
<dbReference type="EC" id="2.1.1.13" evidence="6"/>
<dbReference type="GO" id="GO:0008705">
    <property type="term" value="F:methionine synthase activity"/>
    <property type="evidence" value="ECO:0007669"/>
    <property type="project" value="UniProtKB-EC"/>
</dbReference>
<comment type="pathway">
    <text evidence="4">Amino-acid biosynthesis; L-methionine biosynthesis via de novo pathway; L-methionine from L-homocysteine (MetH route): step 1/1.</text>
</comment>
<evidence type="ECO:0000256" key="11">
    <source>
        <dbReference type="ARBA" id="ARBA00022679"/>
    </source>
</evidence>
<dbReference type="Gene3D" id="3.20.20.330">
    <property type="entry name" value="Homocysteine-binding-like domain"/>
    <property type="match status" value="1"/>
</dbReference>
<evidence type="ECO:0000256" key="6">
    <source>
        <dbReference type="ARBA" id="ARBA00012032"/>
    </source>
</evidence>
<dbReference type="eggNOG" id="COG0646">
    <property type="taxonomic scope" value="Bacteria"/>
</dbReference>
<dbReference type="Pfam" id="PF02574">
    <property type="entry name" value="S-methyl_trans"/>
    <property type="match status" value="1"/>
</dbReference>
<dbReference type="GO" id="GO:0046653">
    <property type="term" value="P:tetrahydrofolate metabolic process"/>
    <property type="evidence" value="ECO:0007669"/>
    <property type="project" value="TreeGrafter"/>
</dbReference>
<comment type="function">
    <text evidence="17">Catalyzes the transfer of a methyl group from methyl-cobalamin to homocysteine, yielding enzyme-bound cob(I)alamin and methionine. Subsequently, remethylates the cofactor using methyltetrahydrofolate.</text>
</comment>
<keyword evidence="14 19" id="KW-0862">Zinc</keyword>
<dbReference type="Proteomes" id="UP000001494">
    <property type="component" value="Chromosome"/>
</dbReference>
<dbReference type="EMBL" id="CP002850">
    <property type="protein sequence ID" value="AEH63218.1"/>
    <property type="molecule type" value="Genomic_DNA"/>
</dbReference>
<keyword evidence="10" id="KW-0846">Cobalamin</keyword>
<evidence type="ECO:0000256" key="4">
    <source>
        <dbReference type="ARBA" id="ARBA00005178"/>
    </source>
</evidence>
<protein>
    <recommendedName>
        <fullName evidence="7">Methionine synthase</fullName>
        <ecNumber evidence="6">2.1.1.13</ecNumber>
    </recommendedName>
    <alternativeName>
        <fullName evidence="18">5-methyltetrahydrofolate--homocysteine methyltransferase</fullName>
    </alternativeName>
</protein>
<dbReference type="KEGG" id="zmm:Zmob_1398"/>
<evidence type="ECO:0000256" key="16">
    <source>
        <dbReference type="ARBA" id="ARBA00023285"/>
    </source>
</evidence>
<comment type="similarity">
    <text evidence="5">Belongs to the vitamin-B12 dependent methionine synthase family.</text>
</comment>
<keyword evidence="15" id="KW-0486">Methionine biosynthesis</keyword>
<dbReference type="OrthoDB" id="9803687at2"/>
<dbReference type="GO" id="GO:0050667">
    <property type="term" value="P:homocysteine metabolic process"/>
    <property type="evidence" value="ECO:0007669"/>
    <property type="project" value="TreeGrafter"/>
</dbReference>
<feature type="domain" description="Hcy-binding" evidence="20">
    <location>
        <begin position="7"/>
        <end position="324"/>
    </location>
</feature>
<comment type="cofactor">
    <cofactor evidence="2 19">
        <name>Zn(2+)</name>
        <dbReference type="ChEBI" id="CHEBI:29105"/>
    </cofactor>
</comment>
<evidence type="ECO:0000256" key="12">
    <source>
        <dbReference type="ARBA" id="ARBA00022691"/>
    </source>
</evidence>
<dbReference type="InterPro" id="IPR036589">
    <property type="entry name" value="HCY_dom_sf"/>
</dbReference>
<evidence type="ECO:0000256" key="3">
    <source>
        <dbReference type="ARBA" id="ARBA00001956"/>
    </source>
</evidence>
<evidence type="ECO:0000256" key="14">
    <source>
        <dbReference type="ARBA" id="ARBA00022833"/>
    </source>
</evidence>
<organism evidence="21 22">
    <name type="scientific">Zymomonas mobilis subsp. mobilis (strain ATCC 10988 / DSM 424 / LMG 404 / NCIMB 8938 / NRRL B-806 / ZM1)</name>
    <dbReference type="NCBI Taxonomy" id="555217"/>
    <lineage>
        <taxon>Bacteria</taxon>
        <taxon>Pseudomonadati</taxon>
        <taxon>Pseudomonadota</taxon>
        <taxon>Alphaproteobacteria</taxon>
        <taxon>Sphingomonadales</taxon>
        <taxon>Zymomonadaceae</taxon>
        <taxon>Zymomonas</taxon>
    </lineage>
</organism>
<feature type="binding site" evidence="19">
    <location>
        <position position="309"/>
    </location>
    <ligand>
        <name>Zn(2+)</name>
        <dbReference type="ChEBI" id="CHEBI:29105"/>
    </ligand>
</feature>
<keyword evidence="12" id="KW-0949">S-adenosyl-L-methionine</keyword>
<evidence type="ECO:0000313" key="21">
    <source>
        <dbReference type="EMBL" id="AEH63218.1"/>
    </source>
</evidence>